<dbReference type="InterPro" id="IPR043129">
    <property type="entry name" value="ATPase_NBD"/>
</dbReference>
<organism evidence="8 9">
    <name type="scientific">Puccinia graminis f. sp. tritici</name>
    <dbReference type="NCBI Taxonomy" id="56615"/>
    <lineage>
        <taxon>Eukaryota</taxon>
        <taxon>Fungi</taxon>
        <taxon>Dikarya</taxon>
        <taxon>Basidiomycota</taxon>
        <taxon>Pucciniomycotina</taxon>
        <taxon>Pucciniomycetes</taxon>
        <taxon>Pucciniales</taxon>
        <taxon>Pucciniaceae</taxon>
        <taxon>Puccinia</taxon>
    </lineage>
</organism>
<sequence length="283" mass="32301">MRVYTLIGREEHSRLMRVYTLIGREEHSRLMRVYTLIGREEHSRLMRVYTLIGREEHSRLMRVYTLIGREEHSRLMRVYTLIGREEHSRLMRVYTLIGREEHSRLMRVYTLNSREKTSRPLRVYTLISRECSSFMRGRNHQSIGEPGARTHCIKTYSFLNRSWQTLDRGPSSGGEDCSIGWPRRLSGGPVQVLGIECSCDDSCASIVGSDKRILSNVRLSQNDVHKAFNGIHSYHAIHAHQINVPIAIGRALKEAGLKLTELNGIAYTRGPGIAGCLAVGATR</sequence>
<feature type="domain" description="Gcp-like" evidence="7">
    <location>
        <begin position="213"/>
        <end position="282"/>
    </location>
</feature>
<comment type="caution">
    <text evidence="8">The sequence shown here is derived from an EMBL/GenBank/DDBJ whole genome shotgun (WGS) entry which is preliminary data.</text>
</comment>
<keyword evidence="9" id="KW-1185">Reference proteome</keyword>
<dbReference type="InterPro" id="IPR000905">
    <property type="entry name" value="Gcp-like_dom"/>
</dbReference>
<keyword evidence="5" id="KW-0012">Acyltransferase</keyword>
<proteinExistence type="predicted"/>
<keyword evidence="2" id="KW-0808">Transferase</keyword>
<dbReference type="GO" id="GO:0005739">
    <property type="term" value="C:mitochondrion"/>
    <property type="evidence" value="ECO:0007669"/>
    <property type="project" value="TreeGrafter"/>
</dbReference>
<comment type="catalytic activity">
    <reaction evidence="6">
        <text>L-threonylcarbamoyladenylate + adenosine(37) in tRNA = N(6)-L-threonylcarbamoyladenosine(37) in tRNA + AMP + H(+)</text>
        <dbReference type="Rhea" id="RHEA:37059"/>
        <dbReference type="Rhea" id="RHEA-COMP:10162"/>
        <dbReference type="Rhea" id="RHEA-COMP:10163"/>
        <dbReference type="ChEBI" id="CHEBI:15378"/>
        <dbReference type="ChEBI" id="CHEBI:73682"/>
        <dbReference type="ChEBI" id="CHEBI:74411"/>
        <dbReference type="ChEBI" id="CHEBI:74418"/>
        <dbReference type="ChEBI" id="CHEBI:456215"/>
        <dbReference type="EC" id="2.3.1.234"/>
    </reaction>
</comment>
<evidence type="ECO:0000256" key="6">
    <source>
        <dbReference type="ARBA" id="ARBA00048117"/>
    </source>
</evidence>
<dbReference type="Gene3D" id="3.30.420.40">
    <property type="match status" value="1"/>
</dbReference>
<keyword evidence="4" id="KW-0479">Metal-binding</keyword>
<dbReference type="GO" id="GO:0072670">
    <property type="term" value="P:mitochondrial tRNA threonylcarbamoyladenosine modification"/>
    <property type="evidence" value="ECO:0007669"/>
    <property type="project" value="TreeGrafter"/>
</dbReference>
<dbReference type="GO" id="GO:0061711">
    <property type="term" value="F:tRNA N(6)-L-threonylcarbamoyladenine synthase activity"/>
    <property type="evidence" value="ECO:0007669"/>
    <property type="project" value="UniProtKB-EC"/>
</dbReference>
<evidence type="ECO:0000256" key="5">
    <source>
        <dbReference type="ARBA" id="ARBA00023315"/>
    </source>
</evidence>
<dbReference type="OrthoDB" id="10259622at2759"/>
<dbReference type="Proteomes" id="UP000324748">
    <property type="component" value="Unassembled WGS sequence"/>
</dbReference>
<protein>
    <recommendedName>
        <fullName evidence="1">N(6)-L-threonylcarbamoyladenine synthase</fullName>
        <ecNumber evidence="1">2.3.1.234</ecNumber>
    </recommendedName>
</protein>
<evidence type="ECO:0000259" key="7">
    <source>
        <dbReference type="Pfam" id="PF00814"/>
    </source>
</evidence>
<evidence type="ECO:0000313" key="9">
    <source>
        <dbReference type="Proteomes" id="UP000324748"/>
    </source>
</evidence>
<dbReference type="EC" id="2.3.1.234" evidence="1"/>
<evidence type="ECO:0000313" key="8">
    <source>
        <dbReference type="EMBL" id="KAA1119002.1"/>
    </source>
</evidence>
<reference evidence="8 9" key="1">
    <citation type="submission" date="2019-05" db="EMBL/GenBank/DDBJ databases">
        <title>Emergence of the Ug99 lineage of the wheat stem rust pathogen through somatic hybridization.</title>
        <authorList>
            <person name="Li F."/>
            <person name="Upadhyaya N.M."/>
            <person name="Sperschneider J."/>
            <person name="Matny O."/>
            <person name="Nguyen-Phuc H."/>
            <person name="Mago R."/>
            <person name="Raley C."/>
            <person name="Miller M.E."/>
            <person name="Silverstein K.A.T."/>
            <person name="Henningsen E."/>
            <person name="Hirsch C.D."/>
            <person name="Visser B."/>
            <person name="Pretorius Z.A."/>
            <person name="Steffenson B.J."/>
            <person name="Schwessinger B."/>
            <person name="Dodds P.N."/>
            <person name="Figueroa M."/>
        </authorList>
    </citation>
    <scope>NUCLEOTIDE SEQUENCE [LARGE SCALE GENOMIC DNA]</scope>
    <source>
        <strain evidence="8">21-0</strain>
    </source>
</reference>
<dbReference type="EMBL" id="VSWC01000001">
    <property type="protein sequence ID" value="KAA1119002.1"/>
    <property type="molecule type" value="Genomic_DNA"/>
</dbReference>
<dbReference type="PANTHER" id="PTHR11735">
    <property type="entry name" value="TRNA N6-ADENOSINE THREONYLCARBAMOYLTRANSFERASE"/>
    <property type="match status" value="1"/>
</dbReference>
<accession>A0A5B0R0D0</accession>
<evidence type="ECO:0000256" key="4">
    <source>
        <dbReference type="ARBA" id="ARBA00022723"/>
    </source>
</evidence>
<dbReference type="PANTHER" id="PTHR11735:SF6">
    <property type="entry name" value="TRNA N6-ADENOSINE THREONYLCARBAMOYLTRANSFERASE, MITOCHONDRIAL"/>
    <property type="match status" value="1"/>
</dbReference>
<evidence type="ECO:0000256" key="1">
    <source>
        <dbReference type="ARBA" id="ARBA00012156"/>
    </source>
</evidence>
<dbReference type="SUPFAM" id="SSF53067">
    <property type="entry name" value="Actin-like ATPase domain"/>
    <property type="match status" value="1"/>
</dbReference>
<dbReference type="AlphaFoldDB" id="A0A5B0R0D0"/>
<evidence type="ECO:0000256" key="2">
    <source>
        <dbReference type="ARBA" id="ARBA00022679"/>
    </source>
</evidence>
<dbReference type="Pfam" id="PF00814">
    <property type="entry name" value="TsaD"/>
    <property type="match status" value="1"/>
</dbReference>
<dbReference type="PRINTS" id="PR00789">
    <property type="entry name" value="OSIALOPTASE"/>
</dbReference>
<dbReference type="InterPro" id="IPR017861">
    <property type="entry name" value="KAE1/TsaD"/>
</dbReference>
<gene>
    <name evidence="8" type="ORF">PGT21_012461</name>
</gene>
<evidence type="ECO:0000256" key="3">
    <source>
        <dbReference type="ARBA" id="ARBA00022694"/>
    </source>
</evidence>
<name>A0A5B0R0D0_PUCGR</name>
<keyword evidence="3" id="KW-0819">tRNA processing</keyword>
<dbReference type="GO" id="GO:0046872">
    <property type="term" value="F:metal ion binding"/>
    <property type="evidence" value="ECO:0007669"/>
    <property type="project" value="UniProtKB-KW"/>
</dbReference>